<evidence type="ECO:0000313" key="13">
    <source>
        <dbReference type="Proteomes" id="UP001240447"/>
    </source>
</evidence>
<keyword evidence="9" id="KW-0411">Iron-sulfur</keyword>
<protein>
    <submittedName>
        <fullName evidence="12">2,4-dienoyl-CoA reductase-like NADH-dependent reductase (Old Yellow Enzyme family)</fullName>
    </submittedName>
</protein>
<dbReference type="SUPFAM" id="SSF51971">
    <property type="entry name" value="Nucleotide-binding domain"/>
    <property type="match status" value="1"/>
</dbReference>
<feature type="domain" description="NADH:flavin oxidoreductase/NADH oxidase N-terminal" evidence="10">
    <location>
        <begin position="10"/>
        <end position="343"/>
    </location>
</feature>
<dbReference type="Proteomes" id="UP001240447">
    <property type="component" value="Unassembled WGS sequence"/>
</dbReference>
<dbReference type="Gene3D" id="3.20.20.70">
    <property type="entry name" value="Aldolase class I"/>
    <property type="match status" value="1"/>
</dbReference>
<keyword evidence="7" id="KW-0560">Oxidoreductase</keyword>
<evidence type="ECO:0000256" key="1">
    <source>
        <dbReference type="ARBA" id="ARBA00001917"/>
    </source>
</evidence>
<dbReference type="SUPFAM" id="SSF51395">
    <property type="entry name" value="FMN-linked oxidoreductases"/>
    <property type="match status" value="1"/>
</dbReference>
<dbReference type="InterPro" id="IPR001155">
    <property type="entry name" value="OxRdtase_FMN_N"/>
</dbReference>
<reference evidence="12 13" key="1">
    <citation type="submission" date="2023-07" db="EMBL/GenBank/DDBJ databases">
        <title>Sequencing the genomes of 1000 actinobacteria strains.</title>
        <authorList>
            <person name="Klenk H.-P."/>
        </authorList>
    </citation>
    <scope>NUCLEOTIDE SEQUENCE [LARGE SCALE GENOMIC DNA]</scope>
    <source>
        <strain evidence="12 13">GD13</strain>
    </source>
</reference>
<dbReference type="InterPro" id="IPR051793">
    <property type="entry name" value="NADH:flavin_oxidoreductase"/>
</dbReference>
<dbReference type="PANTHER" id="PTHR42917">
    <property type="entry name" value="2,4-DIENOYL-COA REDUCTASE"/>
    <property type="match status" value="1"/>
</dbReference>
<dbReference type="PRINTS" id="PR00469">
    <property type="entry name" value="PNDRDTASEII"/>
</dbReference>
<name>A0ABT9NN87_9ACTN</name>
<keyword evidence="6" id="KW-0479">Metal-binding</keyword>
<accession>A0ABT9NN87</accession>
<evidence type="ECO:0000256" key="2">
    <source>
        <dbReference type="ARBA" id="ARBA00001966"/>
    </source>
</evidence>
<evidence type="ECO:0000256" key="8">
    <source>
        <dbReference type="ARBA" id="ARBA00023004"/>
    </source>
</evidence>
<sequence length="698" mass="73299">MTVIGSSALAPIDLRTAQMRNRVVFPGHTTNFGVDALPTQRHRDYLARRARGGAAMVITEAVRVHPTSAGRDSTLGSYHPDTVPAYAALGEAVHGEGALLLAQLMHAGRQAAGDSARTAAWSASALPWTHGGPVPHVMTADDIATVVESFGTAARRMAQAGLDGVEIHLGHGHLLQQFLSPATNRRDDAYGGTLENRMRFSREVLAAVSAELPDSMLLGVRLSAHEFLPGGLEPDDVVEIVDVLRADFRLDLLHVSHSAYVAQASLSTQIADMSHGPAPYRAFPRRFKQAFPDIPVIGVCRIDDLAVADELLDAGDADLVALARAQIADPDLVRKTASGRADEVRRCLACNQACIGRIEHSLSLSCVANPAAGEERLDDQLRKRADGAGRSVLVVGAGPAGLQAAVTAATAGAEVVLIDGAPVVGGQLRSARSLKGRERLGVLVDDLHAAGLRLGVDVRLGVELPVDAPDRDARGEDVPDPATFDHVVLATGAASVARSLDGAVPVGVEVLGAESAAAALEHEVWSGRRRRVAVIDDEGSWIAAGLVEALGLAGHRVHLVAPAPQLFAKVTLYSRAGLLGRLQELPVSTHLARRPVAITSDGLVLADALTGAGGGETIPDVDLVVDLPARVARDGLHAVLTARGLGPRLLLVGDALAPRSLVEATYEAQRAVLHALAIPVPATSERRIDRSPDREEHR</sequence>
<comment type="cofactor">
    <cofactor evidence="1">
        <name>FMN</name>
        <dbReference type="ChEBI" id="CHEBI:58210"/>
    </cofactor>
</comment>
<comment type="cofactor">
    <cofactor evidence="2">
        <name>[4Fe-4S] cluster</name>
        <dbReference type="ChEBI" id="CHEBI:49883"/>
    </cofactor>
</comment>
<evidence type="ECO:0000259" key="10">
    <source>
        <dbReference type="Pfam" id="PF00724"/>
    </source>
</evidence>
<feature type="domain" description="FAD/NAD(P)-binding" evidence="11">
    <location>
        <begin position="391"/>
        <end position="625"/>
    </location>
</feature>
<comment type="similarity">
    <text evidence="3">In the N-terminal section; belongs to the NADH:flavin oxidoreductase/NADH oxidase family.</text>
</comment>
<evidence type="ECO:0000256" key="9">
    <source>
        <dbReference type="ARBA" id="ARBA00023014"/>
    </source>
</evidence>
<dbReference type="PANTHER" id="PTHR42917:SF2">
    <property type="entry name" value="2,4-DIENOYL-COA REDUCTASE [(2E)-ENOYL-COA-PRODUCING]"/>
    <property type="match status" value="1"/>
</dbReference>
<dbReference type="Gene3D" id="3.40.50.720">
    <property type="entry name" value="NAD(P)-binding Rossmann-like Domain"/>
    <property type="match status" value="1"/>
</dbReference>
<keyword evidence="8" id="KW-0408">Iron</keyword>
<evidence type="ECO:0000256" key="7">
    <source>
        <dbReference type="ARBA" id="ARBA00023002"/>
    </source>
</evidence>
<keyword evidence="5" id="KW-0288">FMN</keyword>
<evidence type="ECO:0000313" key="12">
    <source>
        <dbReference type="EMBL" id="MDP9821853.1"/>
    </source>
</evidence>
<dbReference type="PRINTS" id="PR00368">
    <property type="entry name" value="FADPNR"/>
</dbReference>
<evidence type="ECO:0000256" key="3">
    <source>
        <dbReference type="ARBA" id="ARBA00011048"/>
    </source>
</evidence>
<dbReference type="InterPro" id="IPR013785">
    <property type="entry name" value="Aldolase_TIM"/>
</dbReference>
<keyword evidence="4" id="KW-0285">Flavoprotein</keyword>
<evidence type="ECO:0000256" key="5">
    <source>
        <dbReference type="ARBA" id="ARBA00022643"/>
    </source>
</evidence>
<evidence type="ECO:0000256" key="4">
    <source>
        <dbReference type="ARBA" id="ARBA00022630"/>
    </source>
</evidence>
<dbReference type="Pfam" id="PF00724">
    <property type="entry name" value="Oxidored_FMN"/>
    <property type="match status" value="1"/>
</dbReference>
<dbReference type="InterPro" id="IPR023753">
    <property type="entry name" value="FAD/NAD-binding_dom"/>
</dbReference>
<dbReference type="Pfam" id="PF07992">
    <property type="entry name" value="Pyr_redox_2"/>
    <property type="match status" value="1"/>
</dbReference>
<dbReference type="EMBL" id="JAUSQM010000001">
    <property type="protein sequence ID" value="MDP9821853.1"/>
    <property type="molecule type" value="Genomic_DNA"/>
</dbReference>
<comment type="caution">
    <text evidence="12">The sequence shown here is derived from an EMBL/GenBank/DDBJ whole genome shotgun (WGS) entry which is preliminary data.</text>
</comment>
<dbReference type="InterPro" id="IPR036188">
    <property type="entry name" value="FAD/NAD-bd_sf"/>
</dbReference>
<evidence type="ECO:0000256" key="6">
    <source>
        <dbReference type="ARBA" id="ARBA00022723"/>
    </source>
</evidence>
<dbReference type="Gene3D" id="3.50.50.60">
    <property type="entry name" value="FAD/NAD(P)-binding domain"/>
    <property type="match status" value="1"/>
</dbReference>
<organism evidence="12 13">
    <name type="scientific">Nocardioides massiliensis</name>
    <dbReference type="NCBI Taxonomy" id="1325935"/>
    <lineage>
        <taxon>Bacteria</taxon>
        <taxon>Bacillati</taxon>
        <taxon>Actinomycetota</taxon>
        <taxon>Actinomycetes</taxon>
        <taxon>Propionibacteriales</taxon>
        <taxon>Nocardioidaceae</taxon>
        <taxon>Nocardioides</taxon>
    </lineage>
</organism>
<gene>
    <name evidence="12" type="ORF">J2S59_001662</name>
</gene>
<dbReference type="RefSeq" id="WP_220138615.1">
    <property type="nucleotide sequence ID" value="NZ_CCXJ01000764.2"/>
</dbReference>
<keyword evidence="13" id="KW-1185">Reference proteome</keyword>
<evidence type="ECO:0000259" key="11">
    <source>
        <dbReference type="Pfam" id="PF07992"/>
    </source>
</evidence>
<proteinExistence type="inferred from homology"/>